<gene>
    <name evidence="1" type="ORF">Pan44_42500</name>
</gene>
<sequence>MKVALTRSFKETVKSRAQRDRKFRVAMLQEATEAFLRGETDVGKTLLRDYVNSTVGFEELGDAVEKSPKSLMRMLSATGNPQAESLFAVIAHLQREEGVQVRVLLQRVS</sequence>
<dbReference type="Proteomes" id="UP000315700">
    <property type="component" value="Chromosome"/>
</dbReference>
<protein>
    <submittedName>
        <fullName evidence="1">Uncharacterized protein</fullName>
    </submittedName>
</protein>
<organism evidence="1 2">
    <name type="scientific">Caulifigura coniformis</name>
    <dbReference type="NCBI Taxonomy" id="2527983"/>
    <lineage>
        <taxon>Bacteria</taxon>
        <taxon>Pseudomonadati</taxon>
        <taxon>Planctomycetota</taxon>
        <taxon>Planctomycetia</taxon>
        <taxon>Planctomycetales</taxon>
        <taxon>Planctomycetaceae</taxon>
        <taxon>Caulifigura</taxon>
    </lineage>
</organism>
<name>A0A517SJA1_9PLAN</name>
<evidence type="ECO:0000313" key="2">
    <source>
        <dbReference type="Proteomes" id="UP000315700"/>
    </source>
</evidence>
<dbReference type="EMBL" id="CP036271">
    <property type="protein sequence ID" value="QDT56198.1"/>
    <property type="molecule type" value="Genomic_DNA"/>
</dbReference>
<proteinExistence type="predicted"/>
<dbReference type="InParanoid" id="A0A517SJA1"/>
<dbReference type="KEGG" id="ccos:Pan44_42500"/>
<evidence type="ECO:0000313" key="1">
    <source>
        <dbReference type="EMBL" id="QDT56198.1"/>
    </source>
</evidence>
<reference evidence="1 2" key="1">
    <citation type="submission" date="2019-02" db="EMBL/GenBank/DDBJ databases">
        <title>Deep-cultivation of Planctomycetes and their phenomic and genomic characterization uncovers novel biology.</title>
        <authorList>
            <person name="Wiegand S."/>
            <person name="Jogler M."/>
            <person name="Boedeker C."/>
            <person name="Pinto D."/>
            <person name="Vollmers J."/>
            <person name="Rivas-Marin E."/>
            <person name="Kohn T."/>
            <person name="Peeters S.H."/>
            <person name="Heuer A."/>
            <person name="Rast P."/>
            <person name="Oberbeckmann S."/>
            <person name="Bunk B."/>
            <person name="Jeske O."/>
            <person name="Meyerdierks A."/>
            <person name="Storesund J.E."/>
            <person name="Kallscheuer N."/>
            <person name="Luecker S."/>
            <person name="Lage O.M."/>
            <person name="Pohl T."/>
            <person name="Merkel B.J."/>
            <person name="Hornburger P."/>
            <person name="Mueller R.-W."/>
            <person name="Bruemmer F."/>
            <person name="Labrenz M."/>
            <person name="Spormann A.M."/>
            <person name="Op den Camp H."/>
            <person name="Overmann J."/>
            <person name="Amann R."/>
            <person name="Jetten M.S.M."/>
            <person name="Mascher T."/>
            <person name="Medema M.H."/>
            <person name="Devos D.P."/>
            <person name="Kaster A.-K."/>
            <person name="Ovreas L."/>
            <person name="Rohde M."/>
            <person name="Galperin M.Y."/>
            <person name="Jogler C."/>
        </authorList>
    </citation>
    <scope>NUCLEOTIDE SEQUENCE [LARGE SCALE GENOMIC DNA]</scope>
    <source>
        <strain evidence="1 2">Pan44</strain>
    </source>
</reference>
<dbReference type="AlphaFoldDB" id="A0A517SJA1"/>
<accession>A0A517SJA1</accession>
<keyword evidence="2" id="KW-1185">Reference proteome</keyword>